<evidence type="ECO:0000313" key="1">
    <source>
        <dbReference type="EMBL" id="SMC54891.1"/>
    </source>
</evidence>
<accession>A0A1W2A383</accession>
<keyword evidence="2" id="KW-1185">Reference proteome</keyword>
<evidence type="ECO:0000313" key="2">
    <source>
        <dbReference type="Proteomes" id="UP000192756"/>
    </source>
</evidence>
<proteinExistence type="predicted"/>
<dbReference type="STRING" id="151894.SAMN04488524_1180"/>
<dbReference type="Gene3D" id="2.120.10.80">
    <property type="entry name" value="Kelch-type beta propeller"/>
    <property type="match status" value="1"/>
</dbReference>
<gene>
    <name evidence="1" type="ORF">SAMN04488524_1180</name>
</gene>
<protein>
    <submittedName>
        <fullName evidence="1">Cyclically-permuted mutarotase family protein</fullName>
    </submittedName>
</protein>
<dbReference type="InterPro" id="IPR056734">
    <property type="entry name" value="NANM"/>
</dbReference>
<sequence length="378" mass="40244">MMLATGLVFSQENEQPKVKWMASARLQDVNGAASLGFAGMISGVDQGLLLLAGGANFPEKMPWDGGKKHYSDAIQVLQRTESGFVWNGDFSGQLPEPVAYCGSVSTPAGIVYAGGENENGPSSRAYLLKLDLSAKAVKVNPLPELPLALTNIGLTHIGNVVYAAGGDGKTGSSAGFFSLDLENPKAGWTKLPPLPLALANAVVLTQTTGQGIGIYVIGGRTKNPSGISTLRSTTFVYDVKNRLWKKAAAISDGKNALHFSAGTGLACAGHFILIMGGDTGEIFHRIENYIAQIARAKDKAEKNKLVKAKNKLSVYHKGFYRGLLLYNTLSNAWTKIAELPFPAQVTTTAVFWEGNIVIPSGEVKPGIRTPEVRLGRIE</sequence>
<dbReference type="SUPFAM" id="SSF117281">
    <property type="entry name" value="Kelch motif"/>
    <property type="match status" value="1"/>
</dbReference>
<reference evidence="2" key="1">
    <citation type="submission" date="2017-04" db="EMBL/GenBank/DDBJ databases">
        <authorList>
            <person name="Varghese N."/>
            <person name="Submissions S."/>
        </authorList>
    </citation>
    <scope>NUCLEOTIDE SEQUENCE [LARGE SCALE GENOMIC DNA]</scope>
    <source>
        <strain evidence="2">DSM 12126</strain>
    </source>
</reference>
<organism evidence="1 2">
    <name type="scientific">Pedobacter africanus</name>
    <dbReference type="NCBI Taxonomy" id="151894"/>
    <lineage>
        <taxon>Bacteria</taxon>
        <taxon>Pseudomonadati</taxon>
        <taxon>Bacteroidota</taxon>
        <taxon>Sphingobacteriia</taxon>
        <taxon>Sphingobacteriales</taxon>
        <taxon>Sphingobacteriaceae</taxon>
        <taxon>Pedobacter</taxon>
    </lineage>
</organism>
<dbReference type="RefSeq" id="WP_235012467.1">
    <property type="nucleotide sequence ID" value="NZ_FWXT01000001.1"/>
</dbReference>
<dbReference type="Proteomes" id="UP000192756">
    <property type="component" value="Unassembled WGS sequence"/>
</dbReference>
<dbReference type="EMBL" id="FWXT01000001">
    <property type="protein sequence ID" value="SMC54891.1"/>
    <property type="molecule type" value="Genomic_DNA"/>
</dbReference>
<dbReference type="AlphaFoldDB" id="A0A1W2A383"/>
<name>A0A1W2A383_9SPHI</name>
<dbReference type="Pfam" id="PF24996">
    <property type="entry name" value="NANM"/>
    <property type="match status" value="1"/>
</dbReference>
<dbReference type="InterPro" id="IPR015915">
    <property type="entry name" value="Kelch-typ_b-propeller"/>
</dbReference>